<dbReference type="Pfam" id="PF00970">
    <property type="entry name" value="FAD_binding_6"/>
    <property type="match status" value="1"/>
</dbReference>
<dbReference type="GO" id="GO:0004128">
    <property type="term" value="F:cytochrome-b5 reductase activity, acting on NAD(P)H"/>
    <property type="evidence" value="ECO:0007669"/>
    <property type="project" value="TreeGrafter"/>
</dbReference>
<dbReference type="GeneID" id="18257122"/>
<evidence type="ECO:0000313" key="12">
    <source>
        <dbReference type="EMBL" id="EGS21236.1"/>
    </source>
</evidence>
<feature type="binding site" evidence="9">
    <location>
        <position position="113"/>
    </location>
    <ligand>
        <name>FAD</name>
        <dbReference type="ChEBI" id="CHEBI:57692"/>
    </ligand>
</feature>
<feature type="domain" description="FAD-binding FR-type" evidence="11">
    <location>
        <begin position="58"/>
        <end position="164"/>
    </location>
</feature>
<dbReference type="PANTHER" id="PTHR19370">
    <property type="entry name" value="NADH-CYTOCHROME B5 REDUCTASE"/>
    <property type="match status" value="1"/>
</dbReference>
<dbReference type="PRINTS" id="PR00406">
    <property type="entry name" value="CYTB5RDTASE"/>
</dbReference>
<dbReference type="Proteomes" id="UP000008066">
    <property type="component" value="Unassembled WGS sequence"/>
</dbReference>
<evidence type="ECO:0000313" key="13">
    <source>
        <dbReference type="Proteomes" id="UP000008066"/>
    </source>
</evidence>
<dbReference type="Pfam" id="PF00175">
    <property type="entry name" value="NAD_binding_1"/>
    <property type="match status" value="1"/>
</dbReference>
<evidence type="ECO:0000256" key="4">
    <source>
        <dbReference type="ARBA" id="ARBA00022630"/>
    </source>
</evidence>
<evidence type="ECO:0000256" key="6">
    <source>
        <dbReference type="ARBA" id="ARBA00023002"/>
    </source>
</evidence>
<evidence type="ECO:0000259" key="11">
    <source>
        <dbReference type="PROSITE" id="PS51384"/>
    </source>
</evidence>
<feature type="binding site" evidence="9">
    <location>
        <position position="139"/>
    </location>
    <ligand>
        <name>FAD</name>
        <dbReference type="ChEBI" id="CHEBI:57692"/>
    </ligand>
</feature>
<dbReference type="InterPro" id="IPR017927">
    <property type="entry name" value="FAD-bd_FR_type"/>
</dbReference>
<dbReference type="FunFam" id="3.40.50.80:FF:000009">
    <property type="entry name" value="NADH-cytochrome b5 reductase"/>
    <property type="match status" value="1"/>
</dbReference>
<dbReference type="STRING" id="759272.G0S462"/>
<dbReference type="CDD" id="cd06183">
    <property type="entry name" value="cyt_b5_reduct_like"/>
    <property type="match status" value="1"/>
</dbReference>
<sequence length="304" mass="33502">MPPGSAFQPLNVLRRPTLQANMSTQFAAVAAIAGIGAYVLYSRQSKTDKSHKPIFSSFGIRKLRLHSTEMINHNTKKLRFELPDPNQPSGLSLTSALLSISFPNGSWRPVLRPYTPTNDLSEPGFIELMVKLYPNGKGSGYLHSLKPGDTVSFLPIPGLAWKPNLHPHVVGIAGGAGITPMYQLARGILKNPDDRTRITIVWGVNTEADMFLKDEFSELEKKYGTDRFKVVYVVASPASSSAPYEKGFVTAEMLEKHGLSSKDEKNRDARVLVCGPPPMEKALKAKEWGVLAKLGYKPDQIHTF</sequence>
<comment type="cofactor">
    <cofactor evidence="1 9">
        <name>FAD</name>
        <dbReference type="ChEBI" id="CHEBI:57692"/>
    </cofactor>
</comment>
<protein>
    <recommendedName>
        <fullName evidence="11">FAD-binding FR-type domain-containing protein</fullName>
    </recommendedName>
</protein>
<dbReference type="InterPro" id="IPR017938">
    <property type="entry name" value="Riboflavin_synthase-like_b-brl"/>
</dbReference>
<dbReference type="eggNOG" id="KOG0534">
    <property type="taxonomic scope" value="Eukaryota"/>
</dbReference>
<evidence type="ECO:0000256" key="7">
    <source>
        <dbReference type="ARBA" id="ARBA00023027"/>
    </source>
</evidence>
<feature type="binding site" evidence="9">
    <location>
        <position position="179"/>
    </location>
    <ligand>
        <name>FAD</name>
        <dbReference type="ChEBI" id="CHEBI:57692"/>
    </ligand>
</feature>
<keyword evidence="10" id="KW-1133">Transmembrane helix</keyword>
<keyword evidence="5 9" id="KW-0274">FAD</keyword>
<evidence type="ECO:0000256" key="3">
    <source>
        <dbReference type="ARBA" id="ARBA00006105"/>
    </source>
</evidence>
<keyword evidence="6" id="KW-0560">Oxidoreductase</keyword>
<proteinExistence type="inferred from homology"/>
<keyword evidence="4 9" id="KW-0285">Flavoprotein</keyword>
<evidence type="ECO:0000256" key="1">
    <source>
        <dbReference type="ARBA" id="ARBA00001974"/>
    </source>
</evidence>
<dbReference type="GO" id="GO:0016020">
    <property type="term" value="C:membrane"/>
    <property type="evidence" value="ECO:0007669"/>
    <property type="project" value="UniProtKB-SubCell"/>
</dbReference>
<keyword evidence="10" id="KW-0812">Transmembrane</keyword>
<evidence type="ECO:0000256" key="10">
    <source>
        <dbReference type="SAM" id="Phobius"/>
    </source>
</evidence>
<gene>
    <name evidence="12" type="ORF">CTHT_0030840</name>
</gene>
<dbReference type="PANTHER" id="PTHR19370:SF101">
    <property type="entry name" value="NADH-CYTOCHROME B5 REDUCTASE"/>
    <property type="match status" value="1"/>
</dbReference>
<dbReference type="GO" id="GO:0006696">
    <property type="term" value="P:ergosterol biosynthetic process"/>
    <property type="evidence" value="ECO:0007669"/>
    <property type="project" value="TreeGrafter"/>
</dbReference>
<dbReference type="AlphaFoldDB" id="G0S462"/>
<accession>G0S462</accession>
<feature type="binding site" evidence="9">
    <location>
        <position position="114"/>
    </location>
    <ligand>
        <name>FAD</name>
        <dbReference type="ChEBI" id="CHEBI:57692"/>
    </ligand>
</feature>
<dbReference type="OrthoDB" id="432685at2759"/>
<evidence type="ECO:0000256" key="8">
    <source>
        <dbReference type="ARBA" id="ARBA00023136"/>
    </source>
</evidence>
<reference evidence="12 13" key="1">
    <citation type="journal article" date="2011" name="Cell">
        <title>Insight into structure and assembly of the nuclear pore complex by utilizing the genome of a eukaryotic thermophile.</title>
        <authorList>
            <person name="Amlacher S."/>
            <person name="Sarges P."/>
            <person name="Flemming D."/>
            <person name="van Noort V."/>
            <person name="Kunze R."/>
            <person name="Devos D.P."/>
            <person name="Arumugam M."/>
            <person name="Bork P."/>
            <person name="Hurt E."/>
        </authorList>
    </citation>
    <scope>NUCLEOTIDE SEQUENCE [LARGE SCALE GENOMIC DNA]</scope>
    <source>
        <strain evidence="13">DSM 1495 / CBS 144.50 / IMI 039719</strain>
    </source>
</reference>
<comment type="similarity">
    <text evidence="3">Belongs to the flavoprotein pyridine nucleotide cytochrome reductase family.</text>
</comment>
<feature type="binding site" evidence="9">
    <location>
        <position position="112"/>
    </location>
    <ligand>
        <name>FAD</name>
        <dbReference type="ChEBI" id="CHEBI:57692"/>
    </ligand>
</feature>
<evidence type="ECO:0000256" key="2">
    <source>
        <dbReference type="ARBA" id="ARBA00004370"/>
    </source>
</evidence>
<feature type="binding site" evidence="9">
    <location>
        <position position="137"/>
    </location>
    <ligand>
        <name>FAD</name>
        <dbReference type="ChEBI" id="CHEBI:57692"/>
    </ligand>
</feature>
<dbReference type="SUPFAM" id="SSF63380">
    <property type="entry name" value="Riboflavin synthase domain-like"/>
    <property type="match status" value="1"/>
</dbReference>
<dbReference type="InterPro" id="IPR039261">
    <property type="entry name" value="FNR_nucleotide-bd"/>
</dbReference>
<evidence type="ECO:0000256" key="9">
    <source>
        <dbReference type="PIRSR" id="PIRSR601834-1"/>
    </source>
</evidence>
<dbReference type="RefSeq" id="XP_006693532.1">
    <property type="nucleotide sequence ID" value="XM_006693469.1"/>
</dbReference>
<dbReference type="SUPFAM" id="SSF52343">
    <property type="entry name" value="Ferredoxin reductase-like, C-terminal NADP-linked domain"/>
    <property type="match status" value="1"/>
</dbReference>
<dbReference type="PROSITE" id="PS51384">
    <property type="entry name" value="FAD_FR"/>
    <property type="match status" value="1"/>
</dbReference>
<dbReference type="EMBL" id="GL988041">
    <property type="protein sequence ID" value="EGS21236.1"/>
    <property type="molecule type" value="Genomic_DNA"/>
</dbReference>
<comment type="subcellular location">
    <subcellularLocation>
        <location evidence="2">Membrane</location>
    </subcellularLocation>
</comment>
<dbReference type="OMA" id="WLPVIRP"/>
<dbReference type="HOGENOM" id="CLU_003827_9_1_1"/>
<dbReference type="InterPro" id="IPR001834">
    <property type="entry name" value="CBR-like"/>
</dbReference>
<dbReference type="InterPro" id="IPR001433">
    <property type="entry name" value="OxRdtase_FAD/NAD-bd"/>
</dbReference>
<dbReference type="KEGG" id="cthr:CTHT_0030840"/>
<feature type="binding site" evidence="9">
    <location>
        <position position="131"/>
    </location>
    <ligand>
        <name>FAD</name>
        <dbReference type="ChEBI" id="CHEBI:57692"/>
    </ligand>
</feature>
<keyword evidence="7" id="KW-0520">NAD</keyword>
<dbReference type="Gene3D" id="2.40.30.10">
    <property type="entry name" value="Translation factors"/>
    <property type="match status" value="1"/>
</dbReference>
<keyword evidence="13" id="KW-1185">Reference proteome</keyword>
<dbReference type="Gene3D" id="3.40.50.80">
    <property type="entry name" value="Nucleotide-binding domain of ferredoxin-NADP reductase (FNR) module"/>
    <property type="match status" value="1"/>
</dbReference>
<dbReference type="InterPro" id="IPR008333">
    <property type="entry name" value="Cbr1-like_FAD-bd_dom"/>
</dbReference>
<keyword evidence="8 10" id="KW-0472">Membrane</keyword>
<evidence type="ECO:0000256" key="5">
    <source>
        <dbReference type="ARBA" id="ARBA00022827"/>
    </source>
</evidence>
<name>G0S462_CHATD</name>
<feature type="transmembrane region" description="Helical" evidence="10">
    <location>
        <begin position="20"/>
        <end position="41"/>
    </location>
</feature>
<organism evidence="13">
    <name type="scientific">Chaetomium thermophilum (strain DSM 1495 / CBS 144.50 / IMI 039719)</name>
    <name type="common">Thermochaetoides thermophila</name>
    <dbReference type="NCBI Taxonomy" id="759272"/>
    <lineage>
        <taxon>Eukaryota</taxon>
        <taxon>Fungi</taxon>
        <taxon>Dikarya</taxon>
        <taxon>Ascomycota</taxon>
        <taxon>Pezizomycotina</taxon>
        <taxon>Sordariomycetes</taxon>
        <taxon>Sordariomycetidae</taxon>
        <taxon>Sordariales</taxon>
        <taxon>Chaetomiaceae</taxon>
        <taxon>Thermochaetoides</taxon>
    </lineage>
</organism>